<dbReference type="EMBL" id="AONG01000008">
    <property type="protein sequence ID" value="KIQ69859.1"/>
    <property type="molecule type" value="Genomic_DNA"/>
</dbReference>
<organism evidence="2 3">
    <name type="scientific">Wenxinia marina DSM 24838</name>
    <dbReference type="NCBI Taxonomy" id="1123501"/>
    <lineage>
        <taxon>Bacteria</taxon>
        <taxon>Pseudomonadati</taxon>
        <taxon>Pseudomonadota</taxon>
        <taxon>Alphaproteobacteria</taxon>
        <taxon>Rhodobacterales</taxon>
        <taxon>Roseobacteraceae</taxon>
        <taxon>Wenxinia</taxon>
    </lineage>
</organism>
<dbReference type="AlphaFoldDB" id="A0A0D0Q5V2"/>
<protein>
    <recommendedName>
        <fullName evidence="4">Lipoprotein</fullName>
    </recommendedName>
</protein>
<sequence length="213" mass="21607">MRRLALTLVCVLLTACGGTARSQGCTAIVNGTPVEIADGVVDAPSPGLLERLSTGAREFATDPLGREANACDSEKVIAFMAAVDGMSAEEAAGYCLAPDRSGRGFYLVPGARDYRGRCDRTTCERVNMAAADAVAIAGVLEDLSEGTPVEGLTTNDSVASNALLVSGQSGILRRVLNEAAGHLGALIFSSPQAIGATAVTVLAAGGALYLCSG</sequence>
<dbReference type="PROSITE" id="PS51257">
    <property type="entry name" value="PROKAR_LIPOPROTEIN"/>
    <property type="match status" value="1"/>
</dbReference>
<gene>
    <name evidence="2" type="ORF">Wenmar_01429</name>
</gene>
<name>A0A0D0Q5V2_9RHOB</name>
<dbReference type="eggNOG" id="ENOG502ZT88">
    <property type="taxonomic scope" value="Bacteria"/>
</dbReference>
<dbReference type="Proteomes" id="UP000035100">
    <property type="component" value="Unassembled WGS sequence"/>
</dbReference>
<evidence type="ECO:0000256" key="1">
    <source>
        <dbReference type="SAM" id="SignalP"/>
    </source>
</evidence>
<accession>A0A0D0Q5V2</accession>
<dbReference type="OrthoDB" id="7651719at2"/>
<evidence type="ECO:0008006" key="4">
    <source>
        <dbReference type="Google" id="ProtNLM"/>
    </source>
</evidence>
<feature type="signal peptide" evidence="1">
    <location>
        <begin position="1"/>
        <end position="20"/>
    </location>
</feature>
<dbReference type="RefSeq" id="WP_018301209.1">
    <property type="nucleotide sequence ID" value="NZ_KB902276.1"/>
</dbReference>
<comment type="caution">
    <text evidence="2">The sequence shown here is derived from an EMBL/GenBank/DDBJ whole genome shotgun (WGS) entry which is preliminary data.</text>
</comment>
<proteinExistence type="predicted"/>
<keyword evidence="3" id="KW-1185">Reference proteome</keyword>
<keyword evidence="1" id="KW-0732">Signal</keyword>
<feature type="chain" id="PRO_5002230276" description="Lipoprotein" evidence="1">
    <location>
        <begin position="21"/>
        <end position="213"/>
    </location>
</feature>
<evidence type="ECO:0000313" key="2">
    <source>
        <dbReference type="EMBL" id="KIQ69859.1"/>
    </source>
</evidence>
<evidence type="ECO:0000313" key="3">
    <source>
        <dbReference type="Proteomes" id="UP000035100"/>
    </source>
</evidence>
<reference evidence="2 3" key="1">
    <citation type="submission" date="2013-01" db="EMBL/GenBank/DDBJ databases">
        <authorList>
            <person name="Fiebig A."/>
            <person name="Goeker M."/>
            <person name="Klenk H.-P.P."/>
        </authorList>
    </citation>
    <scope>NUCLEOTIDE SEQUENCE [LARGE SCALE GENOMIC DNA]</scope>
    <source>
        <strain evidence="2 3">DSM 24838</strain>
    </source>
</reference>